<evidence type="ECO:0000313" key="1">
    <source>
        <dbReference type="EMBL" id="KAF2887707.1"/>
    </source>
</evidence>
<evidence type="ECO:0000313" key="2">
    <source>
        <dbReference type="Proteomes" id="UP000801492"/>
    </source>
</evidence>
<sequence length="108" mass="12557">MDKTPVKATNENDDLIEMKDMMKRMQGTQDLKKDTEDKNILKESVGDFMKKKMNIEVKIKPDLKTDTRELESFEGKFPIGQEAKVDRFGIIETFQKPANFKIECPVKK</sequence>
<feature type="non-terminal residue" evidence="1">
    <location>
        <position position="1"/>
    </location>
</feature>
<organism evidence="1 2">
    <name type="scientific">Ignelater luminosus</name>
    <name type="common">Cucubano</name>
    <name type="synonym">Pyrophorus luminosus</name>
    <dbReference type="NCBI Taxonomy" id="2038154"/>
    <lineage>
        <taxon>Eukaryota</taxon>
        <taxon>Metazoa</taxon>
        <taxon>Ecdysozoa</taxon>
        <taxon>Arthropoda</taxon>
        <taxon>Hexapoda</taxon>
        <taxon>Insecta</taxon>
        <taxon>Pterygota</taxon>
        <taxon>Neoptera</taxon>
        <taxon>Endopterygota</taxon>
        <taxon>Coleoptera</taxon>
        <taxon>Polyphaga</taxon>
        <taxon>Elateriformia</taxon>
        <taxon>Elateroidea</taxon>
        <taxon>Elateridae</taxon>
        <taxon>Agrypninae</taxon>
        <taxon>Pyrophorini</taxon>
        <taxon>Ignelater</taxon>
    </lineage>
</organism>
<dbReference type="AlphaFoldDB" id="A0A8K0CP45"/>
<comment type="caution">
    <text evidence="1">The sequence shown here is derived from an EMBL/GenBank/DDBJ whole genome shotgun (WGS) entry which is preliminary data.</text>
</comment>
<gene>
    <name evidence="1" type="ORF">ILUMI_18466</name>
</gene>
<reference evidence="1" key="1">
    <citation type="submission" date="2019-08" db="EMBL/GenBank/DDBJ databases">
        <title>The genome of the North American firefly Photinus pyralis.</title>
        <authorList>
            <consortium name="Photinus pyralis genome working group"/>
            <person name="Fallon T.R."/>
            <person name="Sander Lower S.E."/>
            <person name="Weng J.-K."/>
        </authorList>
    </citation>
    <scope>NUCLEOTIDE SEQUENCE</scope>
    <source>
        <strain evidence="1">TRF0915ILg1</strain>
        <tissue evidence="1">Whole body</tissue>
    </source>
</reference>
<keyword evidence="2" id="KW-1185">Reference proteome</keyword>
<dbReference type="EMBL" id="VTPC01082174">
    <property type="protein sequence ID" value="KAF2887707.1"/>
    <property type="molecule type" value="Genomic_DNA"/>
</dbReference>
<name>A0A8K0CP45_IGNLU</name>
<proteinExistence type="predicted"/>
<protein>
    <submittedName>
        <fullName evidence="1">Uncharacterized protein</fullName>
    </submittedName>
</protein>
<accession>A0A8K0CP45</accession>
<dbReference type="Proteomes" id="UP000801492">
    <property type="component" value="Unassembled WGS sequence"/>
</dbReference>